<name>A0ABD1RGQ2_9LAMI</name>
<evidence type="ECO:0000313" key="2">
    <source>
        <dbReference type="EMBL" id="KAL2486968.1"/>
    </source>
</evidence>
<reference evidence="3" key="1">
    <citation type="submission" date="2024-07" db="EMBL/GenBank/DDBJ databases">
        <title>Two chromosome-level genome assemblies of Korean endemic species Abeliophyllum distichum and Forsythia ovata (Oleaceae).</title>
        <authorList>
            <person name="Jang H."/>
        </authorList>
    </citation>
    <scope>NUCLEOTIDE SEQUENCE [LARGE SCALE GENOMIC DNA]</scope>
</reference>
<dbReference type="AlphaFoldDB" id="A0ABD1RGQ2"/>
<evidence type="ECO:0000256" key="1">
    <source>
        <dbReference type="SAM" id="MobiDB-lite"/>
    </source>
</evidence>
<accession>A0ABD1RGQ2</accession>
<protein>
    <submittedName>
        <fullName evidence="2">Uncharacterized protein</fullName>
    </submittedName>
</protein>
<feature type="region of interest" description="Disordered" evidence="1">
    <location>
        <begin position="78"/>
        <end position="108"/>
    </location>
</feature>
<organism evidence="2 3">
    <name type="scientific">Abeliophyllum distichum</name>
    <dbReference type="NCBI Taxonomy" id="126358"/>
    <lineage>
        <taxon>Eukaryota</taxon>
        <taxon>Viridiplantae</taxon>
        <taxon>Streptophyta</taxon>
        <taxon>Embryophyta</taxon>
        <taxon>Tracheophyta</taxon>
        <taxon>Spermatophyta</taxon>
        <taxon>Magnoliopsida</taxon>
        <taxon>eudicotyledons</taxon>
        <taxon>Gunneridae</taxon>
        <taxon>Pentapetalae</taxon>
        <taxon>asterids</taxon>
        <taxon>lamiids</taxon>
        <taxon>Lamiales</taxon>
        <taxon>Oleaceae</taxon>
        <taxon>Forsythieae</taxon>
        <taxon>Abeliophyllum</taxon>
    </lineage>
</organism>
<evidence type="ECO:0000313" key="3">
    <source>
        <dbReference type="Proteomes" id="UP001604336"/>
    </source>
</evidence>
<keyword evidence="3" id="KW-1185">Reference proteome</keyword>
<dbReference type="EMBL" id="JBFOLK010000009">
    <property type="protein sequence ID" value="KAL2486968.1"/>
    <property type="molecule type" value="Genomic_DNA"/>
</dbReference>
<comment type="caution">
    <text evidence="2">The sequence shown here is derived from an EMBL/GenBank/DDBJ whole genome shotgun (WGS) entry which is preliminary data.</text>
</comment>
<feature type="region of interest" description="Disordered" evidence="1">
    <location>
        <begin position="1"/>
        <end position="53"/>
    </location>
</feature>
<feature type="compositionally biased region" description="Low complexity" evidence="1">
    <location>
        <begin position="27"/>
        <end position="37"/>
    </location>
</feature>
<proteinExistence type="predicted"/>
<dbReference type="Proteomes" id="UP001604336">
    <property type="component" value="Unassembled WGS sequence"/>
</dbReference>
<sequence length="108" mass="12009">MSNININQAPGNFVQRNGLNNTKVNKSGNYGRSSNFRGRGRNRGRGGRITEHQNPCQIYGLNSHSASWCFNRYDERYMGNRPKKQNGSNNNSTPSAFVASPSTVEDPS</sequence>
<gene>
    <name evidence="2" type="ORF">Adt_31724</name>
</gene>
<feature type="compositionally biased region" description="Polar residues" evidence="1">
    <location>
        <begin position="1"/>
        <end position="26"/>
    </location>
</feature>
<feature type="compositionally biased region" description="Polar residues" evidence="1">
    <location>
        <begin position="85"/>
        <end position="108"/>
    </location>
</feature>